<evidence type="ECO:0000313" key="2">
    <source>
        <dbReference type="Proteomes" id="UP000030013"/>
    </source>
</evidence>
<dbReference type="AlphaFoldDB" id="A0A0A0JXK0"/>
<dbReference type="Proteomes" id="UP000030013">
    <property type="component" value="Unassembled WGS sequence"/>
</dbReference>
<proteinExistence type="predicted"/>
<evidence type="ECO:0000313" key="1">
    <source>
        <dbReference type="EMBL" id="KGN40306.1"/>
    </source>
</evidence>
<comment type="caution">
    <text evidence="1">The sequence shown here is derived from an EMBL/GenBank/DDBJ whole genome shotgun (WGS) entry which is preliminary data.</text>
</comment>
<dbReference type="eggNOG" id="COG5340">
    <property type="taxonomic scope" value="Bacteria"/>
</dbReference>
<reference evidence="1 2" key="1">
    <citation type="submission" date="2013-08" db="EMBL/GenBank/DDBJ databases">
        <title>The genome sequence of Knoellia aerolata.</title>
        <authorList>
            <person name="Zhu W."/>
            <person name="Wang G."/>
        </authorList>
    </citation>
    <scope>NUCLEOTIDE SEQUENCE [LARGE SCALE GENOMIC DNA]</scope>
    <source>
        <strain evidence="1 2">DSM 18566</strain>
    </source>
</reference>
<keyword evidence="2" id="KW-1185">Reference proteome</keyword>
<name>A0A0A0JXK0_9MICO</name>
<accession>A0A0A0JXK0</accession>
<gene>
    <name evidence="1" type="ORF">N801_14825</name>
</gene>
<organism evidence="1 2">
    <name type="scientific">Knoellia aerolata DSM 18566</name>
    <dbReference type="NCBI Taxonomy" id="1385519"/>
    <lineage>
        <taxon>Bacteria</taxon>
        <taxon>Bacillati</taxon>
        <taxon>Actinomycetota</taxon>
        <taxon>Actinomycetes</taxon>
        <taxon>Micrococcales</taxon>
        <taxon>Intrasporangiaceae</taxon>
        <taxon>Knoellia</taxon>
    </lineage>
</organism>
<dbReference type="STRING" id="1385519.N801_14825"/>
<sequence>MCAVESAAAVWGLPRIEKWPRHVRHLVTGRHVRGSALLRPHLGEEVEPVEVHGLLVTPVARTVVDLARSGTLVTAVAAADHALRHDLCSAADLAEEVARLRPRAHGRVRAALTRDLADPLGMSPGESLSRVQMFVLHLPRPTLQHPMSDEQGQIGVVDFWWQGVVGEFDGRMKYGVRDGADPREAAEALWREKKREDRLRRQAAVARWTWRDAMHPELLARVLAAAGVRPVARPGWFDLGAGASGGVAQRGSGAAS</sequence>
<dbReference type="EMBL" id="AVPL01000045">
    <property type="protein sequence ID" value="KGN40306.1"/>
    <property type="molecule type" value="Genomic_DNA"/>
</dbReference>
<protein>
    <recommendedName>
        <fullName evidence="3">AbiEi antitoxin C-terminal domain-containing protein</fullName>
    </recommendedName>
</protein>
<evidence type="ECO:0008006" key="3">
    <source>
        <dbReference type="Google" id="ProtNLM"/>
    </source>
</evidence>